<organism evidence="1 2">
    <name type="scientific">Leptospirillum ferriphilum</name>
    <dbReference type="NCBI Taxonomy" id="178606"/>
    <lineage>
        <taxon>Bacteria</taxon>
        <taxon>Pseudomonadati</taxon>
        <taxon>Nitrospirota</taxon>
        <taxon>Nitrospiria</taxon>
        <taxon>Nitrospirales</taxon>
        <taxon>Nitrospiraceae</taxon>
        <taxon>Leptospirillum</taxon>
    </lineage>
</organism>
<dbReference type="Proteomes" id="UP000029452">
    <property type="component" value="Unassembled WGS sequence"/>
</dbReference>
<sequence>MIKQAFVRLRSCFTVFSGKPGGCHLENRYEIWWIAIWVERWIERGDLAGSPG</sequence>
<comment type="caution">
    <text evidence="1">The sequence shown here is derived from an EMBL/GenBank/DDBJ whole genome shotgun (WGS) entry which is preliminary data.</text>
</comment>
<evidence type="ECO:0000313" key="1">
    <source>
        <dbReference type="EMBL" id="KGA93567.1"/>
    </source>
</evidence>
<gene>
    <name evidence="1" type="ORF">LptCag_0180</name>
</gene>
<proteinExistence type="predicted"/>
<reference evidence="1 2" key="1">
    <citation type="submission" date="2014-06" db="EMBL/GenBank/DDBJ databases">
        <title>Draft genome sequence of iron oxidizing acidophile Leptospirillum ferriphilum DSM14647.</title>
        <authorList>
            <person name="Cardenas J.P."/>
            <person name="Lazcano M."/>
            <person name="Ossandon F.J."/>
            <person name="Corbett M."/>
            <person name="Holmes D.S."/>
            <person name="Watkin E."/>
        </authorList>
    </citation>
    <scope>NUCLEOTIDE SEQUENCE [LARGE SCALE GENOMIC DNA]</scope>
    <source>
        <strain evidence="1 2">DSM 14647</strain>
    </source>
</reference>
<evidence type="ECO:0000313" key="2">
    <source>
        <dbReference type="Proteomes" id="UP000029452"/>
    </source>
</evidence>
<name>A0A094WD53_9BACT</name>
<dbReference type="PATRIC" id="fig|178606.4.peg.1779"/>
<dbReference type="EMBL" id="JPGK01000006">
    <property type="protein sequence ID" value="KGA93567.1"/>
    <property type="molecule type" value="Genomic_DNA"/>
</dbReference>
<protein>
    <submittedName>
        <fullName evidence="1">Uncharacterized protein</fullName>
    </submittedName>
</protein>
<accession>A0A094WD53</accession>
<dbReference type="AlphaFoldDB" id="A0A094WD53"/>